<dbReference type="EMBL" id="OC022459">
    <property type="protein sequence ID" value="CAD7269253.1"/>
    <property type="molecule type" value="Genomic_DNA"/>
</dbReference>
<organism evidence="1">
    <name type="scientific">Timema shepardi</name>
    <name type="common">Walking stick</name>
    <dbReference type="NCBI Taxonomy" id="629360"/>
    <lineage>
        <taxon>Eukaryota</taxon>
        <taxon>Metazoa</taxon>
        <taxon>Ecdysozoa</taxon>
        <taxon>Arthropoda</taxon>
        <taxon>Hexapoda</taxon>
        <taxon>Insecta</taxon>
        <taxon>Pterygota</taxon>
        <taxon>Neoptera</taxon>
        <taxon>Polyneoptera</taxon>
        <taxon>Phasmatodea</taxon>
        <taxon>Timematodea</taxon>
        <taxon>Timematoidea</taxon>
        <taxon>Timematidae</taxon>
        <taxon>Timema</taxon>
    </lineage>
</organism>
<dbReference type="AlphaFoldDB" id="A0A7R9G8C3"/>
<gene>
    <name evidence="1" type="ORF">TSIB3V08_LOCUS13253</name>
</gene>
<protein>
    <submittedName>
        <fullName evidence="1">Uncharacterized protein</fullName>
    </submittedName>
</protein>
<proteinExistence type="predicted"/>
<reference evidence="1" key="1">
    <citation type="submission" date="2020-11" db="EMBL/GenBank/DDBJ databases">
        <authorList>
            <person name="Tran Van P."/>
        </authorList>
    </citation>
    <scope>NUCLEOTIDE SEQUENCE</scope>
</reference>
<name>A0A7R9G8C3_TIMSH</name>
<accession>A0A7R9G8C3</accession>
<evidence type="ECO:0000313" key="1">
    <source>
        <dbReference type="EMBL" id="CAD7269253.1"/>
    </source>
</evidence>
<sequence length="92" mass="10123">MEALQEFLFVDCENIKTEPQVKPEATIIDNSSEPECIFPDSLPQIAPHIKTRTKVPQTDNMKPDPSFCVPLTLAIVNICKGAAGADLKCLRP</sequence>